<sequence length="244" mass="27706">MERLLLPQSLGCGQSAQIRRVRGHACPQKPDNDLAFDDQEKLSISPTVSNSNVRSTPPPISNTYTASKQKSSVGPRYLPKTIYRRSRQTRSKLIRELKPRRHRAWMGYRPISLLSGLGKYSKVLKSRLSDHLLGKGLIINEQFGFRPNHSYPNKPSDLSNTSRRALNANENCVQLALFADDTALYLSGSNFRIITPRLQKAIDELTRWFPGESRLIPKNQPPYSSITAASKRKKLYHTTHQHSE</sequence>
<feature type="compositionally biased region" description="Basic residues" evidence="1">
    <location>
        <begin position="230"/>
        <end position="244"/>
    </location>
</feature>
<dbReference type="OrthoDB" id="2304183at2759"/>
<accession>A0A4C1X7Y5</accession>
<evidence type="ECO:0000256" key="1">
    <source>
        <dbReference type="SAM" id="MobiDB-lite"/>
    </source>
</evidence>
<comment type="caution">
    <text evidence="2">The sequence shown here is derived from an EMBL/GenBank/DDBJ whole genome shotgun (WGS) entry which is preliminary data.</text>
</comment>
<reference evidence="2 3" key="1">
    <citation type="journal article" date="2019" name="Commun. Biol.">
        <title>The bagworm genome reveals a unique fibroin gene that provides high tensile strength.</title>
        <authorList>
            <person name="Kono N."/>
            <person name="Nakamura H."/>
            <person name="Ohtoshi R."/>
            <person name="Tomita M."/>
            <person name="Numata K."/>
            <person name="Arakawa K."/>
        </authorList>
    </citation>
    <scope>NUCLEOTIDE SEQUENCE [LARGE SCALE GENOMIC DNA]</scope>
</reference>
<name>A0A4C1X7Y5_EUMVA</name>
<feature type="region of interest" description="Disordered" evidence="1">
    <location>
        <begin position="219"/>
        <end position="244"/>
    </location>
</feature>
<keyword evidence="3" id="KW-1185">Reference proteome</keyword>
<dbReference type="EMBL" id="BGZK01000773">
    <property type="protein sequence ID" value="GBP59901.1"/>
    <property type="molecule type" value="Genomic_DNA"/>
</dbReference>
<gene>
    <name evidence="2" type="ORF">EVAR_44577_1</name>
</gene>
<evidence type="ECO:0000313" key="3">
    <source>
        <dbReference type="Proteomes" id="UP000299102"/>
    </source>
</evidence>
<proteinExistence type="predicted"/>
<organism evidence="2 3">
    <name type="scientific">Eumeta variegata</name>
    <name type="common">Bagworm moth</name>
    <name type="synonym">Eumeta japonica</name>
    <dbReference type="NCBI Taxonomy" id="151549"/>
    <lineage>
        <taxon>Eukaryota</taxon>
        <taxon>Metazoa</taxon>
        <taxon>Ecdysozoa</taxon>
        <taxon>Arthropoda</taxon>
        <taxon>Hexapoda</taxon>
        <taxon>Insecta</taxon>
        <taxon>Pterygota</taxon>
        <taxon>Neoptera</taxon>
        <taxon>Endopterygota</taxon>
        <taxon>Lepidoptera</taxon>
        <taxon>Glossata</taxon>
        <taxon>Ditrysia</taxon>
        <taxon>Tineoidea</taxon>
        <taxon>Psychidae</taxon>
        <taxon>Oiketicinae</taxon>
        <taxon>Eumeta</taxon>
    </lineage>
</organism>
<feature type="compositionally biased region" description="Polar residues" evidence="1">
    <location>
        <begin position="47"/>
        <end position="72"/>
    </location>
</feature>
<evidence type="ECO:0000313" key="2">
    <source>
        <dbReference type="EMBL" id="GBP59901.1"/>
    </source>
</evidence>
<feature type="region of interest" description="Disordered" evidence="1">
    <location>
        <begin position="47"/>
        <end position="73"/>
    </location>
</feature>
<evidence type="ECO:0008006" key="4">
    <source>
        <dbReference type="Google" id="ProtNLM"/>
    </source>
</evidence>
<dbReference type="AlphaFoldDB" id="A0A4C1X7Y5"/>
<protein>
    <recommendedName>
        <fullName evidence="4">RNA-directed DNA polymerase from transposon X-element</fullName>
    </recommendedName>
</protein>
<dbReference type="Proteomes" id="UP000299102">
    <property type="component" value="Unassembled WGS sequence"/>
</dbReference>